<gene>
    <name evidence="1" type="ORF">SCLAV_p0697</name>
</gene>
<geneLocation type="plasmid" evidence="1 2">
    <name>pSCL4</name>
</geneLocation>
<evidence type="ECO:0000313" key="1">
    <source>
        <dbReference type="EMBL" id="EFG04184.2"/>
    </source>
</evidence>
<reference evidence="1 2" key="1">
    <citation type="journal article" date="2010" name="Genome Biol. Evol.">
        <title>The sequence of a 1.8-mb bacterial linear plasmid reveals a rich evolutionary reservoir of secondary metabolic pathways.</title>
        <authorList>
            <person name="Medema M.H."/>
            <person name="Trefzer A."/>
            <person name="Kovalchuk A."/>
            <person name="van den Berg M."/>
            <person name="Mueller U."/>
            <person name="Heijne W."/>
            <person name="Wu L."/>
            <person name="Alam M.T."/>
            <person name="Ronning C.M."/>
            <person name="Nierman W.C."/>
            <person name="Bovenberg R.A.L."/>
            <person name="Breitling R."/>
            <person name="Takano E."/>
        </authorList>
    </citation>
    <scope>NUCLEOTIDE SEQUENCE [LARGE SCALE GENOMIC DNA]</scope>
    <source>
        <strain evidence="2">ATCC 27064 / DSM 738 / JCM 4710 / NBRC 13307 / NCIMB 12785 / NRRL 3585 / VKM Ac-602</strain>
        <plasmid evidence="1">pSCL4</plasmid>
    </source>
</reference>
<dbReference type="OrthoDB" id="4206602at2"/>
<organism evidence="1 2">
    <name type="scientific">Streptomyces clavuligerus</name>
    <dbReference type="NCBI Taxonomy" id="1901"/>
    <lineage>
        <taxon>Bacteria</taxon>
        <taxon>Bacillati</taxon>
        <taxon>Actinomycetota</taxon>
        <taxon>Actinomycetes</taxon>
        <taxon>Kitasatosporales</taxon>
        <taxon>Streptomycetaceae</taxon>
        <taxon>Streptomyces</taxon>
    </lineage>
</organism>
<dbReference type="EMBL" id="CM000914">
    <property type="protein sequence ID" value="EFG04184.2"/>
    <property type="molecule type" value="Genomic_DNA"/>
</dbReference>
<dbReference type="Proteomes" id="UP000002357">
    <property type="component" value="Plasmid pSCL4"/>
</dbReference>
<sequence length="96" mass="10839">MREWSFTLHLQEKLTEEQADTCDGLDRFNDGRIGRVESPGHTRFTCLFEAELLTDAVTEALDFFEDFPGVLISSVEVPFRAMWENGMATPAVVPAE</sequence>
<name>D5SJU1_STRCL</name>
<dbReference type="AlphaFoldDB" id="D5SJU1"/>
<keyword evidence="1" id="KW-0614">Plasmid</keyword>
<proteinExistence type="predicted"/>
<accession>D5SJU1</accession>
<protein>
    <recommendedName>
        <fullName evidence="3">DUF3303 domain-containing protein</fullName>
    </recommendedName>
</protein>
<keyword evidence="2" id="KW-1185">Reference proteome</keyword>
<dbReference type="RefSeq" id="WP_003963249.1">
    <property type="nucleotide sequence ID" value="NZ_CM000914.1"/>
</dbReference>
<evidence type="ECO:0000313" key="2">
    <source>
        <dbReference type="Proteomes" id="UP000002357"/>
    </source>
</evidence>
<evidence type="ECO:0008006" key="3">
    <source>
        <dbReference type="Google" id="ProtNLM"/>
    </source>
</evidence>
<dbReference type="GeneID" id="93733818"/>